<sequence length="340" mass="37171">MSTTNIISFAWLSLAVFAVMASYGFHTLKRFEINSYAQGTTYSIIYYAADSVVTKKQTDSLLSRLDKSVSLYLPTSLICRFNRSAKGIEVDEPFRILVQKAIAINKATNGAVDVTVKPLVDAWGFGANKPELAPDDKTIQRILKNVGTGKIWLKGSFLHKKYPGVQIDLNGIAQGYSADLLAGLLEKHHVWCYIAEIGGELRIKGRKPDGEKFTVGIEAIDGNDMAPGPIRKVISFTDGAVTTSGNYRKHLQSGGKQISHIINPKTGYPAQTGMISVTVYAKDAITADGYDNGFMAMGLKKTLTFLANQNNMQAYIVYKKSDGTVADTATNGFKAYELKR</sequence>
<dbReference type="PANTHER" id="PTHR30040">
    <property type="entry name" value="THIAMINE BIOSYNTHESIS LIPOPROTEIN APBE"/>
    <property type="match status" value="1"/>
</dbReference>
<keyword evidence="4 11" id="KW-0285">Flavoprotein</keyword>
<dbReference type="Pfam" id="PF02424">
    <property type="entry name" value="ApbE"/>
    <property type="match status" value="1"/>
</dbReference>
<evidence type="ECO:0000313" key="13">
    <source>
        <dbReference type="Proteomes" id="UP001258315"/>
    </source>
</evidence>
<organism evidence="12 13">
    <name type="scientific">Mucilaginibacter terrae</name>
    <dbReference type="NCBI Taxonomy" id="1955052"/>
    <lineage>
        <taxon>Bacteria</taxon>
        <taxon>Pseudomonadati</taxon>
        <taxon>Bacteroidota</taxon>
        <taxon>Sphingobacteriia</taxon>
        <taxon>Sphingobacteriales</taxon>
        <taxon>Sphingobacteriaceae</taxon>
        <taxon>Mucilaginibacter</taxon>
    </lineage>
</organism>
<comment type="caution">
    <text evidence="12">The sequence shown here is derived from an EMBL/GenBank/DDBJ whole genome shotgun (WGS) entry which is preliminary data.</text>
</comment>
<dbReference type="Gene3D" id="3.10.520.10">
    <property type="entry name" value="ApbE-like domains"/>
    <property type="match status" value="1"/>
</dbReference>
<accession>A0ABU3GY52</accession>
<dbReference type="EMBL" id="JAVLVU010000001">
    <property type="protein sequence ID" value="MDT3404361.1"/>
    <property type="molecule type" value="Genomic_DNA"/>
</dbReference>
<gene>
    <name evidence="12" type="ORF">QE417_003433</name>
</gene>
<name>A0ABU3GY52_9SPHI</name>
<evidence type="ECO:0000313" key="12">
    <source>
        <dbReference type="EMBL" id="MDT3404361.1"/>
    </source>
</evidence>
<keyword evidence="6 11" id="KW-0479">Metal-binding</keyword>
<proteinExistence type="inferred from homology"/>
<reference evidence="13" key="1">
    <citation type="submission" date="2023-07" db="EMBL/GenBank/DDBJ databases">
        <title>Functional and genomic diversity of the sorghum phyllosphere microbiome.</title>
        <authorList>
            <person name="Shade A."/>
        </authorList>
    </citation>
    <scope>NUCLEOTIDE SEQUENCE [LARGE SCALE GENOMIC DNA]</scope>
    <source>
        <strain evidence="13">SORGH_AS_0422</strain>
    </source>
</reference>
<dbReference type="InterPro" id="IPR024932">
    <property type="entry name" value="ApbE"/>
</dbReference>
<keyword evidence="7 11" id="KW-0274">FAD</keyword>
<dbReference type="PIRSF" id="PIRSF006268">
    <property type="entry name" value="ApbE"/>
    <property type="match status" value="1"/>
</dbReference>
<dbReference type="EC" id="2.7.1.180" evidence="2 11"/>
<evidence type="ECO:0000256" key="6">
    <source>
        <dbReference type="ARBA" id="ARBA00022723"/>
    </source>
</evidence>
<comment type="similarity">
    <text evidence="11">Belongs to the ApbE family.</text>
</comment>
<comment type="cofactor">
    <cofactor evidence="1">
        <name>Mg(2+)</name>
        <dbReference type="ChEBI" id="CHEBI:18420"/>
    </cofactor>
</comment>
<evidence type="ECO:0000256" key="9">
    <source>
        <dbReference type="ARBA" id="ARBA00031306"/>
    </source>
</evidence>
<dbReference type="GO" id="GO:0016740">
    <property type="term" value="F:transferase activity"/>
    <property type="evidence" value="ECO:0007669"/>
    <property type="project" value="UniProtKB-KW"/>
</dbReference>
<evidence type="ECO:0000256" key="4">
    <source>
        <dbReference type="ARBA" id="ARBA00022630"/>
    </source>
</evidence>
<keyword evidence="13" id="KW-1185">Reference proteome</keyword>
<dbReference type="RefSeq" id="WP_311951689.1">
    <property type="nucleotide sequence ID" value="NZ_JAVLVU010000001.1"/>
</dbReference>
<dbReference type="InterPro" id="IPR003374">
    <property type="entry name" value="ApbE-like_sf"/>
</dbReference>
<evidence type="ECO:0000256" key="3">
    <source>
        <dbReference type="ARBA" id="ARBA00016337"/>
    </source>
</evidence>
<evidence type="ECO:0000256" key="10">
    <source>
        <dbReference type="ARBA" id="ARBA00048540"/>
    </source>
</evidence>
<evidence type="ECO:0000256" key="1">
    <source>
        <dbReference type="ARBA" id="ARBA00001946"/>
    </source>
</evidence>
<comment type="catalytic activity">
    <reaction evidence="10 11">
        <text>L-threonyl-[protein] + FAD = FMN-L-threonyl-[protein] + AMP + H(+)</text>
        <dbReference type="Rhea" id="RHEA:36847"/>
        <dbReference type="Rhea" id="RHEA-COMP:11060"/>
        <dbReference type="Rhea" id="RHEA-COMP:11061"/>
        <dbReference type="ChEBI" id="CHEBI:15378"/>
        <dbReference type="ChEBI" id="CHEBI:30013"/>
        <dbReference type="ChEBI" id="CHEBI:57692"/>
        <dbReference type="ChEBI" id="CHEBI:74257"/>
        <dbReference type="ChEBI" id="CHEBI:456215"/>
        <dbReference type="EC" id="2.7.1.180"/>
    </reaction>
</comment>
<evidence type="ECO:0000256" key="2">
    <source>
        <dbReference type="ARBA" id="ARBA00011955"/>
    </source>
</evidence>
<evidence type="ECO:0000256" key="11">
    <source>
        <dbReference type="PIRNR" id="PIRNR006268"/>
    </source>
</evidence>
<keyword evidence="5 11" id="KW-0808">Transferase</keyword>
<dbReference type="PANTHER" id="PTHR30040:SF2">
    <property type="entry name" value="FAD:PROTEIN FMN TRANSFERASE"/>
    <property type="match status" value="1"/>
</dbReference>
<evidence type="ECO:0000256" key="7">
    <source>
        <dbReference type="ARBA" id="ARBA00022827"/>
    </source>
</evidence>
<dbReference type="SUPFAM" id="SSF143631">
    <property type="entry name" value="ApbE-like"/>
    <property type="match status" value="1"/>
</dbReference>
<keyword evidence="8 11" id="KW-0460">Magnesium</keyword>
<protein>
    <recommendedName>
        <fullName evidence="3 11">FAD:protein FMN transferase</fullName>
        <ecNumber evidence="2 11">2.7.1.180</ecNumber>
    </recommendedName>
    <alternativeName>
        <fullName evidence="9 11">Flavin transferase</fullName>
    </alternativeName>
</protein>
<evidence type="ECO:0000256" key="5">
    <source>
        <dbReference type="ARBA" id="ARBA00022679"/>
    </source>
</evidence>
<dbReference type="Proteomes" id="UP001258315">
    <property type="component" value="Unassembled WGS sequence"/>
</dbReference>
<keyword evidence="12" id="KW-0449">Lipoprotein</keyword>
<evidence type="ECO:0000256" key="8">
    <source>
        <dbReference type="ARBA" id="ARBA00022842"/>
    </source>
</evidence>